<dbReference type="InterPro" id="IPR050250">
    <property type="entry name" value="Macrolide_Exporter_MacB"/>
</dbReference>
<name>A0A2S7CGF2_9XANT</name>
<dbReference type="EMBL" id="HG992341">
    <property type="protein sequence ID" value="CAE6714497.1"/>
    <property type="molecule type" value="Genomic_DNA"/>
</dbReference>
<keyword evidence="4 7" id="KW-1133">Transmembrane helix</keyword>
<evidence type="ECO:0000256" key="7">
    <source>
        <dbReference type="SAM" id="Phobius"/>
    </source>
</evidence>
<comment type="similarity">
    <text evidence="6">Belongs to the ABC-4 integral membrane protein family.</text>
</comment>
<proteinExistence type="inferred from homology"/>
<evidence type="ECO:0000256" key="6">
    <source>
        <dbReference type="ARBA" id="ARBA00038076"/>
    </source>
</evidence>
<evidence type="ECO:0000256" key="4">
    <source>
        <dbReference type="ARBA" id="ARBA00022989"/>
    </source>
</evidence>
<dbReference type="InterPro" id="IPR003838">
    <property type="entry name" value="ABC3_permease_C"/>
</dbReference>
<gene>
    <name evidence="11" type="ORF">CFBP1159_07640</name>
    <name evidence="10" type="ORF">XAC301_03700</name>
</gene>
<accession>A0A2S7CGF2</accession>
<feature type="domain" description="ABC3 transporter permease C-terminal" evidence="8">
    <location>
        <begin position="298"/>
        <end position="408"/>
    </location>
</feature>
<feature type="transmembrane region" description="Helical" evidence="7">
    <location>
        <begin position="379"/>
        <end position="398"/>
    </location>
</feature>
<evidence type="ECO:0000256" key="2">
    <source>
        <dbReference type="ARBA" id="ARBA00022475"/>
    </source>
</evidence>
<dbReference type="PANTHER" id="PTHR30572:SF4">
    <property type="entry name" value="ABC TRANSPORTER PERMEASE YTRF"/>
    <property type="match status" value="1"/>
</dbReference>
<dbReference type="Proteomes" id="UP000835287">
    <property type="component" value="Chromosome"/>
</dbReference>
<comment type="subcellular location">
    <subcellularLocation>
        <location evidence="1">Cell membrane</location>
        <topology evidence="1">Multi-pass membrane protein</topology>
    </subcellularLocation>
</comment>
<dbReference type="GO" id="GO:0022857">
    <property type="term" value="F:transmembrane transporter activity"/>
    <property type="evidence" value="ECO:0007669"/>
    <property type="project" value="TreeGrafter"/>
</dbReference>
<dbReference type="AlphaFoldDB" id="A0A2S7CGF2"/>
<keyword evidence="3 7" id="KW-0812">Transmembrane</keyword>
<dbReference type="GO" id="GO:0005886">
    <property type="term" value="C:plasma membrane"/>
    <property type="evidence" value="ECO:0007669"/>
    <property type="project" value="UniProtKB-SubCell"/>
</dbReference>
<reference evidence="11 12" key="1">
    <citation type="submission" date="2021-02" db="EMBL/GenBank/DDBJ databases">
        <authorList>
            <person name="Pothier F. J."/>
        </authorList>
    </citation>
    <scope>NUCLEOTIDE SEQUENCE</scope>
    <source>
        <strain evidence="10 12">301</strain>
        <strain evidence="11">CFBP 1159</strain>
    </source>
</reference>
<feature type="transmembrane region" description="Helical" evidence="7">
    <location>
        <begin position="347"/>
        <end position="367"/>
    </location>
</feature>
<keyword evidence="12" id="KW-1185">Reference proteome</keyword>
<dbReference type="EMBL" id="HG992338">
    <property type="protein sequence ID" value="CAE6698693.1"/>
    <property type="molecule type" value="Genomic_DNA"/>
</dbReference>
<evidence type="ECO:0000256" key="5">
    <source>
        <dbReference type="ARBA" id="ARBA00023136"/>
    </source>
</evidence>
<feature type="transmembrane region" description="Helical" evidence="7">
    <location>
        <begin position="289"/>
        <end position="317"/>
    </location>
</feature>
<protein>
    <submittedName>
        <fullName evidence="11">Uncharacterized protein</fullName>
    </submittedName>
</protein>
<evidence type="ECO:0000313" key="11">
    <source>
        <dbReference type="EMBL" id="CAE6714497.1"/>
    </source>
</evidence>
<keyword evidence="5 7" id="KW-0472">Membrane</keyword>
<dbReference type="EMBL" id="HG992338">
    <property type="protein sequence ID" value="CAE6698673.1"/>
    <property type="molecule type" value="Genomic_DNA"/>
</dbReference>
<evidence type="ECO:0000313" key="12">
    <source>
        <dbReference type="Proteomes" id="UP000835287"/>
    </source>
</evidence>
<dbReference type="RefSeq" id="WP_039513217.1">
    <property type="nucleotide sequence ID" value="NZ_CP076534.1"/>
</dbReference>
<organism evidence="11">
    <name type="scientific">Xanthomonas arboricola pv. corylina</name>
    <dbReference type="NCBI Taxonomy" id="487821"/>
    <lineage>
        <taxon>Bacteria</taxon>
        <taxon>Pseudomonadati</taxon>
        <taxon>Pseudomonadota</taxon>
        <taxon>Gammaproteobacteria</taxon>
        <taxon>Lysobacterales</taxon>
        <taxon>Lysobacteraceae</taxon>
        <taxon>Xanthomonas</taxon>
    </lineage>
</organism>
<dbReference type="PANTHER" id="PTHR30572">
    <property type="entry name" value="MEMBRANE COMPONENT OF TRANSPORTER-RELATED"/>
    <property type="match status" value="1"/>
</dbReference>
<dbReference type="Pfam" id="PF02687">
    <property type="entry name" value="FtsX"/>
    <property type="match status" value="1"/>
</dbReference>
<evidence type="ECO:0000256" key="3">
    <source>
        <dbReference type="ARBA" id="ARBA00022692"/>
    </source>
</evidence>
<dbReference type="Pfam" id="PF12704">
    <property type="entry name" value="MacB_PCD"/>
    <property type="match status" value="1"/>
</dbReference>
<feature type="transmembrane region" description="Helical" evidence="7">
    <location>
        <begin position="21"/>
        <end position="42"/>
    </location>
</feature>
<feature type="domain" description="MacB-like periplasmic core" evidence="9">
    <location>
        <begin position="23"/>
        <end position="248"/>
    </location>
</feature>
<sequence>MSVSQIPVIARSLKRHRLISAVFLLQIIITTAVISNVSSLLANRVELLTYQTGLREDGLGIVETEFLGDGSDNARSKVSADLQRLREIPGIQSVAAVEALPLSQNNWTVGITNKILDRNDLRGLIEAEPSVYSVSPGALQTLGLTLAAGRDFSSDAYVPMAASDDYAGLYHAGEVIISKGLANTLFPGESALGKAIFVDGDHPVHIVGVAENIARPLLGSGQGNDVSMLLPLVPDAKRVIYAIRAEPDRLVDLLSQTETGLRTLDRNRMIPRVMSYEELRKGYFRRDRMMAYLFLAAGASLLVVTGIGVYGLVSLWVRQRYRNIGIRRSLGARSVDITKYFMTENMLLTGTGAVIGSGLAAALSQWISLNYGAPKVPGGFLIGGFVLVCALGQLAAWLPARKAAKTAPVVTMRSA</sequence>
<evidence type="ECO:0000259" key="8">
    <source>
        <dbReference type="Pfam" id="PF02687"/>
    </source>
</evidence>
<evidence type="ECO:0000313" key="10">
    <source>
        <dbReference type="EMBL" id="CAE6698673.1"/>
    </source>
</evidence>
<evidence type="ECO:0000256" key="1">
    <source>
        <dbReference type="ARBA" id="ARBA00004651"/>
    </source>
</evidence>
<dbReference type="Proteomes" id="UP000835243">
    <property type="component" value="Chromosome"/>
</dbReference>
<dbReference type="EMBL" id="HG992341">
    <property type="protein sequence ID" value="CAE6714508.1"/>
    <property type="molecule type" value="Genomic_DNA"/>
</dbReference>
<dbReference type="InterPro" id="IPR025857">
    <property type="entry name" value="MacB_PCD"/>
</dbReference>
<evidence type="ECO:0000259" key="9">
    <source>
        <dbReference type="Pfam" id="PF12704"/>
    </source>
</evidence>
<keyword evidence="2" id="KW-1003">Cell membrane</keyword>